<name>A0A5C6V8U8_9BURK</name>
<protein>
    <submittedName>
        <fullName evidence="1">Uncharacterized protein</fullName>
    </submittedName>
</protein>
<sequence>MELWIQPCAPCADLYGQPSTVHPHDTLSLIVAGAVKDTQVEQHYTCTRCGAAFARILKGEPRKQVWMLLNAGQH</sequence>
<evidence type="ECO:0000313" key="1">
    <source>
        <dbReference type="EMBL" id="TXC80796.1"/>
    </source>
</evidence>
<organism evidence="1 2">
    <name type="scientific">Paraburkholderia azotifigens</name>
    <dbReference type="NCBI Taxonomy" id="2057004"/>
    <lineage>
        <taxon>Bacteria</taxon>
        <taxon>Pseudomonadati</taxon>
        <taxon>Pseudomonadota</taxon>
        <taxon>Betaproteobacteria</taxon>
        <taxon>Burkholderiales</taxon>
        <taxon>Burkholderiaceae</taxon>
        <taxon>Paraburkholderia</taxon>
    </lineage>
</organism>
<evidence type="ECO:0000313" key="2">
    <source>
        <dbReference type="Proteomes" id="UP000321776"/>
    </source>
</evidence>
<dbReference type="AlphaFoldDB" id="A0A5C6V8U8"/>
<gene>
    <name evidence="1" type="ORF">FRZ40_41970</name>
</gene>
<dbReference type="Proteomes" id="UP000321776">
    <property type="component" value="Unassembled WGS sequence"/>
</dbReference>
<comment type="caution">
    <text evidence="1">The sequence shown here is derived from an EMBL/GenBank/DDBJ whole genome shotgun (WGS) entry which is preliminary data.</text>
</comment>
<accession>A0A5C6V8U8</accession>
<dbReference type="EMBL" id="VOQS01000005">
    <property type="protein sequence ID" value="TXC80796.1"/>
    <property type="molecule type" value="Genomic_DNA"/>
</dbReference>
<reference evidence="1 2" key="1">
    <citation type="journal article" date="2018" name="Int. J. Syst. Evol. Microbiol.">
        <title>Paraburkholderia azotifigens sp. nov., a nitrogen-fixing bacterium isolated from paddy soil.</title>
        <authorList>
            <person name="Choi G.M."/>
            <person name="Im W.T."/>
        </authorList>
    </citation>
    <scope>NUCLEOTIDE SEQUENCE [LARGE SCALE GENOMIC DNA]</scope>
    <source>
        <strain evidence="1 2">NF 2-5-3</strain>
    </source>
</reference>
<proteinExistence type="predicted"/>